<protein>
    <submittedName>
        <fullName evidence="7">RNA polymerase sigma factor</fullName>
    </submittedName>
</protein>
<keyword evidence="4" id="KW-0804">Transcription</keyword>
<keyword evidence="3" id="KW-0238">DNA-binding</keyword>
<keyword evidence="1" id="KW-0805">Transcription regulation</keyword>
<dbReference type="InterPro" id="IPR014284">
    <property type="entry name" value="RNA_pol_sigma-70_dom"/>
</dbReference>
<dbReference type="EMBL" id="JABACJ020000027">
    <property type="protein sequence ID" value="MBU3878105.1"/>
    <property type="molecule type" value="Genomic_DNA"/>
</dbReference>
<keyword evidence="2" id="KW-0731">Sigma factor</keyword>
<dbReference type="PANTHER" id="PTHR43133:SF8">
    <property type="entry name" value="RNA POLYMERASE SIGMA FACTOR HI_1459-RELATED"/>
    <property type="match status" value="1"/>
</dbReference>
<evidence type="ECO:0000313" key="8">
    <source>
        <dbReference type="Proteomes" id="UP000723714"/>
    </source>
</evidence>
<accession>A0ABS6D928</accession>
<dbReference type="Pfam" id="PF08281">
    <property type="entry name" value="Sigma70_r4_2"/>
    <property type="match status" value="1"/>
</dbReference>
<evidence type="ECO:0000259" key="5">
    <source>
        <dbReference type="Pfam" id="PF04542"/>
    </source>
</evidence>
<keyword evidence="8" id="KW-1185">Reference proteome</keyword>
<evidence type="ECO:0000313" key="7">
    <source>
        <dbReference type="EMBL" id="MBU3878105.1"/>
    </source>
</evidence>
<comment type="caution">
    <text evidence="7">The sequence shown here is derived from an EMBL/GenBank/DDBJ whole genome shotgun (WGS) entry which is preliminary data.</text>
</comment>
<organism evidence="7 8">
    <name type="scientific">Faecalicatena faecalis</name>
    <dbReference type="NCBI Taxonomy" id="2726362"/>
    <lineage>
        <taxon>Bacteria</taxon>
        <taxon>Bacillati</taxon>
        <taxon>Bacillota</taxon>
        <taxon>Clostridia</taxon>
        <taxon>Lachnospirales</taxon>
        <taxon>Lachnospiraceae</taxon>
        <taxon>Faecalicatena</taxon>
    </lineage>
</organism>
<proteinExistence type="predicted"/>
<dbReference type="InterPro" id="IPR039425">
    <property type="entry name" value="RNA_pol_sigma-70-like"/>
</dbReference>
<evidence type="ECO:0000259" key="6">
    <source>
        <dbReference type="Pfam" id="PF08281"/>
    </source>
</evidence>
<sequence length="260" mass="30466">MLDIDRIVKDYGTYIYNFALKLSGNTKDAEDLAQETFIKAWKNIETLKNPKSIKKWLRTICLNEFRMKINKDNRMKIDYTENIDDLIEDGKHLMDVSPTLIDETFVNEEVSKIRDGCFLAMVRKLSINQRIAFSLVYMFGLPISEVAKLLQVTPKAVKGLLYRARMNLDSFFQGHCSILEADNPCKCSAWVNFVNQRADLQNKLKKTLDILDYRYKDYSFDEATSAKVLYYYQNMPEYEPSDEWFESIIVSIRDLYKISN</sequence>
<dbReference type="Pfam" id="PF04542">
    <property type="entry name" value="Sigma70_r2"/>
    <property type="match status" value="1"/>
</dbReference>
<evidence type="ECO:0000256" key="2">
    <source>
        <dbReference type="ARBA" id="ARBA00023082"/>
    </source>
</evidence>
<dbReference type="NCBIfam" id="TIGR02937">
    <property type="entry name" value="sigma70-ECF"/>
    <property type="match status" value="1"/>
</dbReference>
<evidence type="ECO:0000256" key="4">
    <source>
        <dbReference type="ARBA" id="ARBA00023163"/>
    </source>
</evidence>
<gene>
    <name evidence="7" type="ORF">HGO97_020090</name>
</gene>
<dbReference type="InterPro" id="IPR007627">
    <property type="entry name" value="RNA_pol_sigma70_r2"/>
</dbReference>
<name>A0ABS6D928_9FIRM</name>
<feature type="domain" description="RNA polymerase sigma-70 region 2" evidence="5">
    <location>
        <begin position="8"/>
        <end position="74"/>
    </location>
</feature>
<reference evidence="7 8" key="1">
    <citation type="submission" date="2021-06" db="EMBL/GenBank/DDBJ databases">
        <title>Faecalicatena sp. nov. isolated from porcine feces.</title>
        <authorList>
            <person name="Oh B.S."/>
            <person name="Lee J.H."/>
        </authorList>
    </citation>
    <scope>NUCLEOTIDE SEQUENCE [LARGE SCALE GENOMIC DNA]</scope>
    <source>
        <strain evidence="7 8">AGMB00832</strain>
    </source>
</reference>
<feature type="domain" description="RNA polymerase sigma factor 70 region 4 type 2" evidence="6">
    <location>
        <begin position="117"/>
        <end position="168"/>
    </location>
</feature>
<dbReference type="PANTHER" id="PTHR43133">
    <property type="entry name" value="RNA POLYMERASE ECF-TYPE SIGMA FACTO"/>
    <property type="match status" value="1"/>
</dbReference>
<dbReference type="InterPro" id="IPR013249">
    <property type="entry name" value="RNA_pol_sigma70_r4_t2"/>
</dbReference>
<dbReference type="Proteomes" id="UP000723714">
    <property type="component" value="Unassembled WGS sequence"/>
</dbReference>
<evidence type="ECO:0000256" key="1">
    <source>
        <dbReference type="ARBA" id="ARBA00023015"/>
    </source>
</evidence>
<evidence type="ECO:0000256" key="3">
    <source>
        <dbReference type="ARBA" id="ARBA00023125"/>
    </source>
</evidence>